<feature type="coiled-coil region" evidence="1">
    <location>
        <begin position="425"/>
        <end position="488"/>
    </location>
</feature>
<organism evidence="3 4">
    <name type="scientific">Thiorhodovibrio winogradskyi</name>
    <dbReference type="NCBI Taxonomy" id="77007"/>
    <lineage>
        <taxon>Bacteria</taxon>
        <taxon>Pseudomonadati</taxon>
        <taxon>Pseudomonadota</taxon>
        <taxon>Gammaproteobacteria</taxon>
        <taxon>Chromatiales</taxon>
        <taxon>Chromatiaceae</taxon>
        <taxon>Thiorhodovibrio</taxon>
    </lineage>
</organism>
<accession>A0ABZ0S7B3</accession>
<sequence>MKVFKDKTVSPLFRPIGIDGDTWLCLAGLVYFDLLDPDSLDTEQNLWSQVPGQLGQPAIIDQIVPKPRGEVLVSGACFHPGGVARVAHKAGFRVGEITKEVAVFGDRFWKAGGITDPQAFVSLPLTWEHAFGGEGFARNPLGKGAVEVTGADGVARRPLPNIEHLGRLIGAPSDQPEPVCLGPLDQTWPQRKAKAGTYDDVWLKTRWPWFPDNMNYEYFNQAQDDQFLAKGFFHGGEPLEITGMHPEHQRIQSQLPRLRLRAFTTLDKAWKPHQWPPAPLPSEPLRETEEFREITTQIDTVWLFPSLLRGLLLFRGMTRIQDESMGDARRLLLALEHQDDPPKSIEHYRDDLVRRLHRGADIDMAPFEQAKEQLTPLLRRLGSIPKEIDDARQKALGNRPSMPLPSTAHFAQLSAKLLADGHGTINSLEAKARELQARFGHATEVDLSVFDQFRAKLGAMEQKVKAALTKADQTKAKLEQTRDNTIAQMRANLPKSLNDDQRKKLGQIPDDLLKPTSLGLWHDAGFPLLVAARQQLDLDDAVRAALKQLGYENLTWKRHWFGTWRDPLAFHARDWGLAETPARTLPAGLWLPRFDGKTLTGLCLRPIAADGRLPEHPDQDVVVPGSDVTPLFLPAATLIDLPGLPAAASAPLVVAPDPFAAIFLEQEIGDCCSILALASPTEQPGAEAAQALKTADSVLVVLPATAQGDSRLLAAWTAALPRMVPAILPQGSTVFEAHGRKEDVRGWLLDLLPPALAEAHRREIVLPAPGQAPSGSPLRGSLAMPDLKTIIPGVIQEVRATIEARMQPLKDGMQARQAEMVKQSKDMLRRAGQDPSAVDKALSAKPGGSFQASGAPFASALKGQKESLRQAGQLTPERAAHFDKAITDITSRTREADAQFAAGKEQLAAKRQELEQGLAKLKAMEPPEEAKARLAVHGLDPDKIRPLTREEVIARHAQGESLAGAILSGVDLSGLDLSGADLTMTQLNKTKFTKTILDQAQLVQCMAGETDFAGASLRGANLDRAMLRQASFAGADLRDARLRQAALREPDLNGANLTGVDAEMAIIEQAKLIKSCLDGANLRMCILADADLTDASLRRLSATRCLINRCVLDRASFVEATLTRTLLQACRGERVAFTGANLDHLRTSKATDLRGADLTGASLRQASLRDTDFAGACFTGARLDEAILENCRLTETKLKRASARKTRFQGSNLELADLRGANLMSGSLKRSRLVQTDLTLANLFGVDFYKAVLGETRLDGALLKRSLLEKGREDLLP</sequence>
<name>A0ABZ0S7B3_9GAMM</name>
<dbReference type="Pfam" id="PF00805">
    <property type="entry name" value="Pentapeptide"/>
    <property type="match status" value="3"/>
</dbReference>
<dbReference type="Proteomes" id="UP001432180">
    <property type="component" value="Chromosome"/>
</dbReference>
<dbReference type="InterPro" id="IPR018683">
    <property type="entry name" value="DUF2169"/>
</dbReference>
<dbReference type="EMBL" id="CP121472">
    <property type="protein sequence ID" value="WPL16395.1"/>
    <property type="molecule type" value="Genomic_DNA"/>
</dbReference>
<evidence type="ECO:0000313" key="3">
    <source>
        <dbReference type="EMBL" id="WPL16395.1"/>
    </source>
</evidence>
<dbReference type="PANTHER" id="PTHR14136">
    <property type="entry name" value="BTB_POZ DOMAIN-CONTAINING PROTEIN KCTD9"/>
    <property type="match status" value="1"/>
</dbReference>
<dbReference type="RefSeq" id="WP_328986942.1">
    <property type="nucleotide sequence ID" value="NZ_CP121472.1"/>
</dbReference>
<dbReference type="Pfam" id="PF09937">
    <property type="entry name" value="DUF2169"/>
    <property type="match status" value="1"/>
</dbReference>
<keyword evidence="4" id="KW-1185">Reference proteome</keyword>
<evidence type="ECO:0000313" key="4">
    <source>
        <dbReference type="Proteomes" id="UP001432180"/>
    </source>
</evidence>
<keyword evidence="1" id="KW-0175">Coiled coil</keyword>
<evidence type="ECO:0000259" key="2">
    <source>
        <dbReference type="Pfam" id="PF09937"/>
    </source>
</evidence>
<protein>
    <submittedName>
        <fullName evidence="3">Type III effector pipB2</fullName>
    </submittedName>
</protein>
<dbReference type="PANTHER" id="PTHR14136:SF17">
    <property type="entry name" value="BTB_POZ DOMAIN-CONTAINING PROTEIN KCTD9"/>
    <property type="match status" value="1"/>
</dbReference>
<gene>
    <name evidence="3" type="primary">pipB2_2</name>
    <name evidence="3" type="ORF">Thiowin_01349</name>
</gene>
<evidence type="ECO:0000256" key="1">
    <source>
        <dbReference type="SAM" id="Coils"/>
    </source>
</evidence>
<dbReference type="InterPro" id="IPR001646">
    <property type="entry name" value="5peptide_repeat"/>
</dbReference>
<dbReference type="SUPFAM" id="SSF141571">
    <property type="entry name" value="Pentapeptide repeat-like"/>
    <property type="match status" value="3"/>
</dbReference>
<reference evidence="3 4" key="1">
    <citation type="journal article" date="2023" name="Microorganisms">
        <title>Thiorhodovibrio frisius and Trv. litoralis spp. nov., Two Novel Members from a Clade of Fastidious Purple Sulfur Bacteria That Exhibit Unique Red-Shifted Light-Harvesting Capabilities.</title>
        <authorList>
            <person name="Methner A."/>
            <person name="Kuzyk S.B."/>
            <person name="Petersen J."/>
            <person name="Bauer S."/>
            <person name="Brinkmann H."/>
            <person name="Sichau K."/>
            <person name="Wanner G."/>
            <person name="Wolf J."/>
            <person name="Neumann-Schaal M."/>
            <person name="Henke P."/>
            <person name="Tank M."/>
            <person name="Sproer C."/>
            <person name="Bunk B."/>
            <person name="Overmann J."/>
        </authorList>
    </citation>
    <scope>NUCLEOTIDE SEQUENCE [LARGE SCALE GENOMIC DNA]</scope>
    <source>
        <strain evidence="3 4">DSM 6702</strain>
    </source>
</reference>
<proteinExistence type="predicted"/>
<dbReference type="InterPro" id="IPR051082">
    <property type="entry name" value="Pentapeptide-BTB/POZ_domain"/>
</dbReference>
<dbReference type="Gene3D" id="2.160.20.80">
    <property type="entry name" value="E3 ubiquitin-protein ligase SopA"/>
    <property type="match status" value="2"/>
</dbReference>
<feature type="domain" description="DUF2169" evidence="2">
    <location>
        <begin position="20"/>
        <end position="315"/>
    </location>
</feature>